<comment type="cofactor">
    <cofactor evidence="1">
        <name>pyridoxal 5'-phosphate</name>
        <dbReference type="ChEBI" id="CHEBI:597326"/>
    </cofactor>
</comment>
<dbReference type="Gene3D" id="3.40.640.10">
    <property type="entry name" value="Type I PLP-dependent aspartate aminotransferase-like (Major domain)"/>
    <property type="match status" value="1"/>
</dbReference>
<comment type="similarity">
    <text evidence="2">Belongs to the class-I pyridoxal-phosphate-dependent aminotransferase family.</text>
</comment>
<name>A0ABW9KL89_9BACT</name>
<dbReference type="SUPFAM" id="SSF53383">
    <property type="entry name" value="PLP-dependent transferases"/>
    <property type="match status" value="1"/>
</dbReference>
<evidence type="ECO:0000256" key="2">
    <source>
        <dbReference type="ARBA" id="ARBA00007441"/>
    </source>
</evidence>
<dbReference type="InterPro" id="IPR004839">
    <property type="entry name" value="Aminotransferase_I/II_large"/>
</dbReference>
<keyword evidence="8" id="KW-1185">Reference proteome</keyword>
<reference evidence="7 8" key="1">
    <citation type="submission" date="2024-12" db="EMBL/GenBank/DDBJ databases">
        <authorList>
            <person name="Lee Y."/>
        </authorList>
    </citation>
    <scope>NUCLEOTIDE SEQUENCE [LARGE SCALE GENOMIC DNA]</scope>
    <source>
        <strain evidence="7 8">03SUJ4</strain>
    </source>
</reference>
<keyword evidence="3 7" id="KW-0032">Aminotransferase</keyword>
<protein>
    <submittedName>
        <fullName evidence="7">Pyridoxal phosphate-dependent aminotransferase</fullName>
    </submittedName>
</protein>
<keyword evidence="4" id="KW-0808">Transferase</keyword>
<dbReference type="CDD" id="cd00609">
    <property type="entry name" value="AAT_like"/>
    <property type="match status" value="1"/>
</dbReference>
<evidence type="ECO:0000313" key="7">
    <source>
        <dbReference type="EMBL" id="MFN2975847.1"/>
    </source>
</evidence>
<organism evidence="7 8">
    <name type="scientific">Terriglobus aquaticus</name>
    <dbReference type="NCBI Taxonomy" id="940139"/>
    <lineage>
        <taxon>Bacteria</taxon>
        <taxon>Pseudomonadati</taxon>
        <taxon>Acidobacteriota</taxon>
        <taxon>Terriglobia</taxon>
        <taxon>Terriglobales</taxon>
        <taxon>Acidobacteriaceae</taxon>
        <taxon>Terriglobus</taxon>
    </lineage>
</organism>
<keyword evidence="5" id="KW-0663">Pyridoxal phosphate</keyword>
<evidence type="ECO:0000256" key="5">
    <source>
        <dbReference type="ARBA" id="ARBA00022898"/>
    </source>
</evidence>
<evidence type="ECO:0000259" key="6">
    <source>
        <dbReference type="Pfam" id="PF00155"/>
    </source>
</evidence>
<dbReference type="InterPro" id="IPR015422">
    <property type="entry name" value="PyrdxlP-dep_Trfase_small"/>
</dbReference>
<gene>
    <name evidence="7" type="ORF">ACK2TP_08740</name>
</gene>
<dbReference type="GO" id="GO:0008483">
    <property type="term" value="F:transaminase activity"/>
    <property type="evidence" value="ECO:0007669"/>
    <property type="project" value="UniProtKB-KW"/>
</dbReference>
<dbReference type="Gene3D" id="3.90.1150.10">
    <property type="entry name" value="Aspartate Aminotransferase, domain 1"/>
    <property type="match status" value="1"/>
</dbReference>
<dbReference type="PANTHER" id="PTHR46383:SF1">
    <property type="entry name" value="ASPARTATE AMINOTRANSFERASE"/>
    <property type="match status" value="1"/>
</dbReference>
<dbReference type="InterPro" id="IPR015424">
    <property type="entry name" value="PyrdxlP-dep_Trfase"/>
</dbReference>
<evidence type="ECO:0000256" key="4">
    <source>
        <dbReference type="ARBA" id="ARBA00022679"/>
    </source>
</evidence>
<dbReference type="Pfam" id="PF00155">
    <property type="entry name" value="Aminotran_1_2"/>
    <property type="match status" value="1"/>
</dbReference>
<evidence type="ECO:0000256" key="3">
    <source>
        <dbReference type="ARBA" id="ARBA00022576"/>
    </source>
</evidence>
<sequence>MHFSNRTHFGAEADPLTEAVALRRRAGLPVLDLTESNPTRCGLGIAGTTLLPPLSHATNMVYRAEPFGPMQARKAVAKIYYRERGVQVDPAEMVLTASTSEAYSFLFRLFCEPGDHVLVPQPSYPLFDLLARISDVETVPYPLRFHEFWETDLDALEAAITPRTRAIVVVHPNNPTGHFTSPEERQALDRIAARRGLPLLVDEVFLDYPAEPQAVRGVSQSFAASSQPDALTFVMSGLSKVLALPQMKLAWTLVLGPEPLRREALHRLEYIADTFLSVAAPAANAMSDWLQVGASVQAQGKGRIQSNLTILDREIAGASVVSRLPVEGGWSVLLRLPALEADTDFALRLLHATGVLVHPGSFFALPGRGWVVLSLLPEPESFERGVRLLVDSIEKWLEVTL</sequence>
<accession>A0ABW9KL89</accession>
<dbReference type="InterPro" id="IPR050596">
    <property type="entry name" value="AspAT/PAT-like"/>
</dbReference>
<dbReference type="PANTHER" id="PTHR46383">
    <property type="entry name" value="ASPARTATE AMINOTRANSFERASE"/>
    <property type="match status" value="1"/>
</dbReference>
<dbReference type="InterPro" id="IPR015421">
    <property type="entry name" value="PyrdxlP-dep_Trfase_major"/>
</dbReference>
<comment type="caution">
    <text evidence="7">The sequence shown here is derived from an EMBL/GenBank/DDBJ whole genome shotgun (WGS) entry which is preliminary data.</text>
</comment>
<proteinExistence type="inferred from homology"/>
<feature type="domain" description="Aminotransferase class I/classII large" evidence="6">
    <location>
        <begin position="70"/>
        <end position="370"/>
    </location>
</feature>
<evidence type="ECO:0000313" key="8">
    <source>
        <dbReference type="Proteomes" id="UP001634747"/>
    </source>
</evidence>
<evidence type="ECO:0000256" key="1">
    <source>
        <dbReference type="ARBA" id="ARBA00001933"/>
    </source>
</evidence>
<dbReference type="EMBL" id="JBJYXY010000001">
    <property type="protein sequence ID" value="MFN2975847.1"/>
    <property type="molecule type" value="Genomic_DNA"/>
</dbReference>
<dbReference type="RefSeq" id="WP_263412643.1">
    <property type="nucleotide sequence ID" value="NZ_BAABBH010000001.1"/>
</dbReference>
<dbReference type="Proteomes" id="UP001634747">
    <property type="component" value="Unassembled WGS sequence"/>
</dbReference>